<protein>
    <recommendedName>
        <fullName evidence="3">Clr5 domain-containing protein</fullName>
    </recommendedName>
</protein>
<evidence type="ECO:0008006" key="3">
    <source>
        <dbReference type="Google" id="ProtNLM"/>
    </source>
</evidence>
<dbReference type="EMBL" id="MCFK01005114">
    <property type="protein sequence ID" value="RKF60424.1"/>
    <property type="molecule type" value="Genomic_DNA"/>
</dbReference>
<organism evidence="1 2">
    <name type="scientific">Erysiphe neolycopersici</name>
    <dbReference type="NCBI Taxonomy" id="212602"/>
    <lineage>
        <taxon>Eukaryota</taxon>
        <taxon>Fungi</taxon>
        <taxon>Dikarya</taxon>
        <taxon>Ascomycota</taxon>
        <taxon>Pezizomycotina</taxon>
        <taxon>Leotiomycetes</taxon>
        <taxon>Erysiphales</taxon>
        <taxon>Erysiphaceae</taxon>
        <taxon>Erysiphe</taxon>
    </lineage>
</organism>
<sequence>MISGKVSLEIGDKEVSSSCCPKTTLISESKEIRPNYRRRQNNFLKKKIPKKYQYSIEFWHGAMENPMVKPVERIIIESFFIEDRTWKEVQEIFLHKTGVFNSTAALQMKINRLLKKMKSKSISKSRITTPPVSENLLSNEPRDILHNIFGQQIISKECQTQFNILQNRMSCNWDQSLGQEVLSLWPYTSNNSCEQGLAWDCGYRPQLGWNDFDETLNRVPCIQLNDCNKISLPDISCCLQPGDNSGTEFHYESQPTNYLTENIGYTGIYYSADQWTGTFYKG</sequence>
<name>A0A420HSL0_9PEZI</name>
<dbReference type="Proteomes" id="UP000286134">
    <property type="component" value="Unassembled WGS sequence"/>
</dbReference>
<comment type="caution">
    <text evidence="1">The sequence shown here is derived from an EMBL/GenBank/DDBJ whole genome shotgun (WGS) entry which is preliminary data.</text>
</comment>
<dbReference type="AlphaFoldDB" id="A0A420HSL0"/>
<evidence type="ECO:0000313" key="2">
    <source>
        <dbReference type="Proteomes" id="UP000286134"/>
    </source>
</evidence>
<reference evidence="1 2" key="1">
    <citation type="journal article" date="2018" name="BMC Genomics">
        <title>Comparative genome analyses reveal sequence features reflecting distinct modes of host-adaptation between dicot and monocot powdery mildew.</title>
        <authorList>
            <person name="Wu Y."/>
            <person name="Ma X."/>
            <person name="Pan Z."/>
            <person name="Kale S.D."/>
            <person name="Song Y."/>
            <person name="King H."/>
            <person name="Zhang Q."/>
            <person name="Presley C."/>
            <person name="Deng X."/>
            <person name="Wei C.I."/>
            <person name="Xiao S."/>
        </authorList>
    </citation>
    <scope>NUCLEOTIDE SEQUENCE [LARGE SCALE GENOMIC DNA]</scope>
    <source>
        <strain evidence="1">UMSG2</strain>
    </source>
</reference>
<keyword evidence="2" id="KW-1185">Reference proteome</keyword>
<proteinExistence type="predicted"/>
<accession>A0A420HSL0</accession>
<gene>
    <name evidence="1" type="ORF">OnM2_051021</name>
</gene>
<evidence type="ECO:0000313" key="1">
    <source>
        <dbReference type="EMBL" id="RKF60424.1"/>
    </source>
</evidence>